<keyword evidence="1" id="KW-0732">Signal</keyword>
<name>A0A7S2PB93_9STRA</name>
<reference evidence="2" key="1">
    <citation type="submission" date="2021-01" db="EMBL/GenBank/DDBJ databases">
        <authorList>
            <person name="Corre E."/>
            <person name="Pelletier E."/>
            <person name="Niang G."/>
            <person name="Scheremetjew M."/>
            <person name="Finn R."/>
            <person name="Kale V."/>
            <person name="Holt S."/>
            <person name="Cochrane G."/>
            <person name="Meng A."/>
            <person name="Brown T."/>
            <person name="Cohen L."/>
        </authorList>
    </citation>
    <scope>NUCLEOTIDE SEQUENCE</scope>
    <source>
        <strain evidence="2">SM1012Den-03</strain>
    </source>
</reference>
<sequence>MISFVMIYLSALLLTCSSFGLGFSPSPPLRSAALQSTVRRCIVNSNAVRTQLHMSVEDEADILIDVQKSTTIKPPSASTLYPVISKIAGKEWTGSCRYVNANLEHATKLKLVGGVKYEISDDNKLTLSSFLTFPNGQTRQVVMEGARTGTGEDSGAMTLNPVEDGPIIMKLSEVAPDTILINEVEKESGKIIMTSSISVVQTMRGTELVGASHEVGEVGKDAIEGHQLWRMMENIDQKVVLSREFE</sequence>
<feature type="chain" id="PRO_5031555079" evidence="1">
    <location>
        <begin position="23"/>
        <end position="246"/>
    </location>
</feature>
<protein>
    <submittedName>
        <fullName evidence="2">Uncharacterized protein</fullName>
    </submittedName>
</protein>
<evidence type="ECO:0000313" key="2">
    <source>
        <dbReference type="EMBL" id="CAD9586766.1"/>
    </source>
</evidence>
<feature type="signal peptide" evidence="1">
    <location>
        <begin position="1"/>
        <end position="22"/>
    </location>
</feature>
<gene>
    <name evidence="2" type="ORF">SMAR0320_LOCUS5453</name>
</gene>
<dbReference type="EMBL" id="HBGZ01007649">
    <property type="protein sequence ID" value="CAD9586766.1"/>
    <property type="molecule type" value="Transcribed_RNA"/>
</dbReference>
<evidence type="ECO:0000256" key="1">
    <source>
        <dbReference type="SAM" id="SignalP"/>
    </source>
</evidence>
<organism evidence="2">
    <name type="scientific">Skeletonema marinoi</name>
    <dbReference type="NCBI Taxonomy" id="267567"/>
    <lineage>
        <taxon>Eukaryota</taxon>
        <taxon>Sar</taxon>
        <taxon>Stramenopiles</taxon>
        <taxon>Ochrophyta</taxon>
        <taxon>Bacillariophyta</taxon>
        <taxon>Coscinodiscophyceae</taxon>
        <taxon>Thalassiosirophycidae</taxon>
        <taxon>Thalassiosirales</taxon>
        <taxon>Skeletonemataceae</taxon>
        <taxon>Skeletonema</taxon>
        <taxon>Skeletonema marinoi-dohrnii complex</taxon>
    </lineage>
</organism>
<dbReference type="AlphaFoldDB" id="A0A7S2PB93"/>
<proteinExistence type="predicted"/>
<accession>A0A7S2PB93</accession>